<keyword evidence="6 7" id="KW-0539">Nucleus</keyword>
<dbReference type="GO" id="GO:0004521">
    <property type="term" value="F:RNA endonuclease activity"/>
    <property type="evidence" value="ECO:0007669"/>
    <property type="project" value="UniProtKB-UniRule"/>
</dbReference>
<protein>
    <recommendedName>
        <fullName evidence="7">20S-pre-rRNA D-site endonuclease NOB1</fullName>
    </recommendedName>
</protein>
<feature type="compositionally biased region" description="Polar residues" evidence="9">
    <location>
        <begin position="140"/>
        <end position="150"/>
    </location>
</feature>
<evidence type="ECO:0000256" key="5">
    <source>
        <dbReference type="ARBA" id="ARBA00022833"/>
    </source>
</evidence>
<comment type="similarity">
    <text evidence="1 7">Belongs to the NOB1 family.</text>
</comment>
<feature type="compositionally biased region" description="Polar residues" evidence="9">
    <location>
        <begin position="204"/>
        <end position="217"/>
    </location>
</feature>
<reference evidence="12" key="1">
    <citation type="journal article" date="2020" name="Stud. Mycol.">
        <title>101 Dothideomycetes genomes: a test case for predicting lifestyles and emergence of pathogens.</title>
        <authorList>
            <person name="Haridas S."/>
            <person name="Albert R."/>
            <person name="Binder M."/>
            <person name="Bloem J."/>
            <person name="Labutti K."/>
            <person name="Salamov A."/>
            <person name="Andreopoulos B."/>
            <person name="Baker S."/>
            <person name="Barry K."/>
            <person name="Bills G."/>
            <person name="Bluhm B."/>
            <person name="Cannon C."/>
            <person name="Castanera R."/>
            <person name="Culley D."/>
            <person name="Daum C."/>
            <person name="Ezra D."/>
            <person name="Gonzalez J."/>
            <person name="Henrissat B."/>
            <person name="Kuo A."/>
            <person name="Liang C."/>
            <person name="Lipzen A."/>
            <person name="Lutzoni F."/>
            <person name="Magnuson J."/>
            <person name="Mondo S."/>
            <person name="Nolan M."/>
            <person name="Ohm R."/>
            <person name="Pangilinan J."/>
            <person name="Park H.-J."/>
            <person name="Ramirez L."/>
            <person name="Alfaro M."/>
            <person name="Sun H."/>
            <person name="Tritt A."/>
            <person name="Yoshinaga Y."/>
            <person name="Zwiers L.-H."/>
            <person name="Turgeon B."/>
            <person name="Goodwin S."/>
            <person name="Spatafora J."/>
            <person name="Crous P."/>
            <person name="Grigoriev I."/>
        </authorList>
    </citation>
    <scope>NUCLEOTIDE SEQUENCE</scope>
    <source>
        <strain evidence="12">CBS 130266</strain>
    </source>
</reference>
<feature type="domain" description="Nin one binding (NOB1) Zn-ribbon-like" evidence="10">
    <location>
        <begin position="330"/>
        <end position="401"/>
    </location>
</feature>
<dbReference type="InterPro" id="IPR039907">
    <property type="entry name" value="NOB1"/>
</dbReference>
<dbReference type="FunFam" id="3.40.50.1010:FF:000020">
    <property type="entry name" value="20S-pre-rRNA D-site endonuclease NOB1"/>
    <property type="match status" value="1"/>
</dbReference>
<dbReference type="PANTHER" id="PTHR12814:SF2">
    <property type="entry name" value="RNA-BINDING PROTEIN NOB1"/>
    <property type="match status" value="1"/>
</dbReference>
<comment type="function">
    <text evidence="7">Required for the synthesis of 40S ribosome subunits. Has a role in processing 20S pre-rRNA into the mature 18S rRNA, where it is required for cleavage at the 3' end of the mature 18S rRNA (D-site). Accompanies the 20S pre-rRNA from the nucleus to the cytoplasm.</text>
</comment>
<dbReference type="Pfam" id="PF08772">
    <property type="entry name" value="Zn_ribbon_NOB1"/>
    <property type="match status" value="1"/>
</dbReference>
<dbReference type="InterPro" id="IPR014881">
    <property type="entry name" value="NOB1_Zn-bd"/>
</dbReference>
<feature type="binding site" evidence="8">
    <location>
        <position position="355"/>
    </location>
    <ligand>
        <name>Zn(2+)</name>
        <dbReference type="ChEBI" id="CHEBI:29105"/>
    </ligand>
</feature>
<evidence type="ECO:0000256" key="6">
    <source>
        <dbReference type="ARBA" id="ARBA00023242"/>
    </source>
</evidence>
<keyword evidence="13" id="KW-1185">Reference proteome</keyword>
<dbReference type="GO" id="GO:0016787">
    <property type="term" value="F:hydrolase activity"/>
    <property type="evidence" value="ECO:0007669"/>
    <property type="project" value="UniProtKB-KW"/>
</dbReference>
<keyword evidence="3 7" id="KW-0479">Metal-binding</keyword>
<evidence type="ECO:0000313" key="12">
    <source>
        <dbReference type="EMBL" id="KAF2437042.1"/>
    </source>
</evidence>
<organism evidence="12 13">
    <name type="scientific">Tothia fuscella</name>
    <dbReference type="NCBI Taxonomy" id="1048955"/>
    <lineage>
        <taxon>Eukaryota</taxon>
        <taxon>Fungi</taxon>
        <taxon>Dikarya</taxon>
        <taxon>Ascomycota</taxon>
        <taxon>Pezizomycotina</taxon>
        <taxon>Dothideomycetes</taxon>
        <taxon>Pleosporomycetidae</taxon>
        <taxon>Venturiales</taxon>
        <taxon>Cylindrosympodiaceae</taxon>
        <taxon>Tothia</taxon>
    </lineage>
</organism>
<comment type="caution">
    <text evidence="12">The sequence shown here is derived from an EMBL/GenBank/DDBJ whole genome shotgun (WGS) entry which is preliminary data.</text>
</comment>
<dbReference type="GO" id="GO:0030490">
    <property type="term" value="P:maturation of SSU-rRNA"/>
    <property type="evidence" value="ECO:0007669"/>
    <property type="project" value="TreeGrafter"/>
</dbReference>
<dbReference type="PANTHER" id="PTHR12814">
    <property type="entry name" value="RNA-BINDING PROTEIN NOB1"/>
    <property type="match status" value="1"/>
</dbReference>
<dbReference type="Gene3D" id="3.40.50.1010">
    <property type="entry name" value="5'-nuclease"/>
    <property type="match status" value="1"/>
</dbReference>
<evidence type="ECO:0000256" key="2">
    <source>
        <dbReference type="ARBA" id="ARBA00022722"/>
    </source>
</evidence>
<keyword evidence="2" id="KW-0540">Nuclease</keyword>
<dbReference type="GO" id="GO:0005737">
    <property type="term" value="C:cytoplasm"/>
    <property type="evidence" value="ECO:0007669"/>
    <property type="project" value="UniProtKB-ARBA"/>
</dbReference>
<accession>A0A9P4P4A1</accession>
<evidence type="ECO:0000259" key="10">
    <source>
        <dbReference type="Pfam" id="PF08772"/>
    </source>
</evidence>
<feature type="compositionally biased region" description="Polar residues" evidence="9">
    <location>
        <begin position="238"/>
        <end position="255"/>
    </location>
</feature>
<dbReference type="InterPro" id="IPR036283">
    <property type="entry name" value="NOB1_Zf-like_sf"/>
</dbReference>
<feature type="binding site" evidence="8">
    <location>
        <position position="358"/>
    </location>
    <ligand>
        <name>Zn(2+)</name>
        <dbReference type="ChEBI" id="CHEBI:29105"/>
    </ligand>
</feature>
<comment type="subcellular location">
    <subcellularLocation>
        <location evidence="7">Nucleus</location>
        <location evidence="7">Nucleolus</location>
    </subcellularLocation>
</comment>
<dbReference type="EMBL" id="MU007009">
    <property type="protein sequence ID" value="KAF2437042.1"/>
    <property type="molecule type" value="Genomic_DNA"/>
</dbReference>
<sequence length="477" mass="52080">MATRKPVHTIVLDAGPIIRGEPSISSLLQQCEQVVSTPAVISEIRDEATRSRLTTSLLPFLTLRNPKPDSVKTITEFSRKTGDLAVLSRVDIQLLALSYEIECERNGGNWRLRSTLGQKRTNGPPPKVEEEKNEADEVSTGEQTISSTAEGSGADTVHEPRISESQSDTNAEVTATDASTLHVKSPTPEESTTEEPASERPARSWSSVAIEISSTAPTYPAEHPPSAEPLRAPEQPETEPTSVDDLTQQLENAQISEPSEEEAGSDGSDSEGWITPANLKKQQAKDAASATAAVPEPKSIQVATITGDFAMQNVLLQMNLNLLSTSLHRVRHIKTFVLRCHACFNVVRDMTKQFCPRCGKPTLTRVSCSTNQNGDFTMHLKKNMQWNKRGDKYSIPKPVAGASNRKVRGGGKDSWGAGLILAEDQKEFTKAVTEEKRAKYRDLMDEDYLPGILTGDRMRAGGKPKVGAGRNVNSKKR</sequence>
<gene>
    <name evidence="12" type="ORF">EJ08DRAFT_674127</name>
</gene>
<feature type="compositionally biased region" description="Polar residues" evidence="9">
    <location>
        <begin position="163"/>
        <end position="179"/>
    </location>
</feature>
<dbReference type="PIRSF" id="PIRSF037125">
    <property type="entry name" value="D-site_20S_pre-rRNA_nuclease"/>
    <property type="match status" value="1"/>
</dbReference>
<evidence type="ECO:0000256" key="4">
    <source>
        <dbReference type="ARBA" id="ARBA00022801"/>
    </source>
</evidence>
<dbReference type="Gene3D" id="6.20.210.10">
    <property type="entry name" value="Nin one binding (NOB1), Zn-ribbon-like"/>
    <property type="match status" value="1"/>
</dbReference>
<dbReference type="Pfam" id="PF17146">
    <property type="entry name" value="PIN_6"/>
    <property type="match status" value="1"/>
</dbReference>
<dbReference type="OrthoDB" id="446759at2759"/>
<dbReference type="Proteomes" id="UP000800235">
    <property type="component" value="Unassembled WGS sequence"/>
</dbReference>
<feature type="region of interest" description="Disordered" evidence="9">
    <location>
        <begin position="114"/>
        <end position="274"/>
    </location>
</feature>
<dbReference type="GO" id="GO:0005730">
    <property type="term" value="C:nucleolus"/>
    <property type="evidence" value="ECO:0007669"/>
    <property type="project" value="UniProtKB-SubCell"/>
</dbReference>
<dbReference type="InterPro" id="IPR017117">
    <property type="entry name" value="Nob1_euk"/>
</dbReference>
<feature type="region of interest" description="Disordered" evidence="9">
    <location>
        <begin position="453"/>
        <end position="477"/>
    </location>
</feature>
<evidence type="ECO:0000256" key="9">
    <source>
        <dbReference type="SAM" id="MobiDB-lite"/>
    </source>
</evidence>
<feature type="domain" description="Ribonuclease PIN" evidence="11">
    <location>
        <begin position="10"/>
        <end position="101"/>
    </location>
</feature>
<dbReference type="CDD" id="cd09876">
    <property type="entry name" value="PIN_Nob1-like"/>
    <property type="match status" value="1"/>
</dbReference>
<dbReference type="InterPro" id="IPR033411">
    <property type="entry name" value="Ribonuclease_PIN"/>
</dbReference>
<dbReference type="AlphaFoldDB" id="A0A9P4P4A1"/>
<evidence type="ECO:0000256" key="1">
    <source>
        <dbReference type="ARBA" id="ARBA00005858"/>
    </source>
</evidence>
<dbReference type="SUPFAM" id="SSF144206">
    <property type="entry name" value="NOB1 zinc finger-like"/>
    <property type="match status" value="1"/>
</dbReference>
<evidence type="ECO:0000256" key="7">
    <source>
        <dbReference type="PIRNR" id="PIRNR037125"/>
    </source>
</evidence>
<feature type="binding site" evidence="8">
    <location>
        <position position="343"/>
    </location>
    <ligand>
        <name>Zn(2+)</name>
        <dbReference type="ChEBI" id="CHEBI:29105"/>
    </ligand>
</feature>
<evidence type="ECO:0000313" key="13">
    <source>
        <dbReference type="Proteomes" id="UP000800235"/>
    </source>
</evidence>
<feature type="binding site" evidence="8">
    <location>
        <position position="340"/>
    </location>
    <ligand>
        <name>Zn(2+)</name>
        <dbReference type="ChEBI" id="CHEBI:29105"/>
    </ligand>
</feature>
<evidence type="ECO:0000259" key="11">
    <source>
        <dbReference type="Pfam" id="PF17146"/>
    </source>
</evidence>
<evidence type="ECO:0000256" key="3">
    <source>
        <dbReference type="ARBA" id="ARBA00022723"/>
    </source>
</evidence>
<evidence type="ECO:0000256" key="8">
    <source>
        <dbReference type="PIRSR" id="PIRSR037125-1"/>
    </source>
</evidence>
<keyword evidence="5 7" id="KW-0862">Zinc</keyword>
<dbReference type="GO" id="GO:0030688">
    <property type="term" value="C:preribosome, small subunit precursor"/>
    <property type="evidence" value="ECO:0007669"/>
    <property type="project" value="TreeGrafter"/>
</dbReference>
<dbReference type="GO" id="GO:0046872">
    <property type="term" value="F:metal ion binding"/>
    <property type="evidence" value="ECO:0007669"/>
    <property type="project" value="UniProtKB-UniRule"/>
</dbReference>
<keyword evidence="4" id="KW-0378">Hydrolase</keyword>
<name>A0A9P4P4A1_9PEZI</name>
<proteinExistence type="inferred from homology"/>